<dbReference type="EMBL" id="MLJW01005708">
    <property type="protein sequence ID" value="OIQ67783.1"/>
    <property type="molecule type" value="Genomic_DNA"/>
</dbReference>
<name>A0A1J5PJ54_9ZZZZ</name>
<organism evidence="1">
    <name type="scientific">mine drainage metagenome</name>
    <dbReference type="NCBI Taxonomy" id="410659"/>
    <lineage>
        <taxon>unclassified sequences</taxon>
        <taxon>metagenomes</taxon>
        <taxon>ecological metagenomes</taxon>
    </lineage>
</organism>
<accession>A0A1J5PJ54</accession>
<protein>
    <submittedName>
        <fullName evidence="1">Uncharacterized protein</fullName>
    </submittedName>
</protein>
<sequence length="134" mass="13774">MQQPDELGEHARSGGNYLAAEQIVAVSGKVADQSTGLGDQQAARGHVPGLQSGFEKSVVASRSDVGQIDGCRARAAQTDAALRHPLEHFHIRIEVVAFAEGKAGADQAVFQTHTAGHANAAAIEKGARAPGGGE</sequence>
<comment type="caution">
    <text evidence="1">The sequence shown here is derived from an EMBL/GenBank/DDBJ whole genome shotgun (WGS) entry which is preliminary data.</text>
</comment>
<gene>
    <name evidence="1" type="ORF">GALL_506370</name>
</gene>
<reference evidence="1" key="1">
    <citation type="submission" date="2016-10" db="EMBL/GenBank/DDBJ databases">
        <title>Sequence of Gallionella enrichment culture.</title>
        <authorList>
            <person name="Poehlein A."/>
            <person name="Muehling M."/>
            <person name="Daniel R."/>
        </authorList>
    </citation>
    <scope>NUCLEOTIDE SEQUENCE</scope>
</reference>
<proteinExistence type="predicted"/>
<dbReference type="AlphaFoldDB" id="A0A1J5PJ54"/>
<evidence type="ECO:0000313" key="1">
    <source>
        <dbReference type="EMBL" id="OIQ67783.1"/>
    </source>
</evidence>